<organism evidence="2 3">
    <name type="scientific">Vibrio parahaemolyticus</name>
    <dbReference type="NCBI Taxonomy" id="670"/>
    <lineage>
        <taxon>Bacteria</taxon>
        <taxon>Pseudomonadati</taxon>
        <taxon>Pseudomonadota</taxon>
        <taxon>Gammaproteobacteria</taxon>
        <taxon>Vibrionales</taxon>
        <taxon>Vibrionaceae</taxon>
        <taxon>Vibrio</taxon>
    </lineage>
</organism>
<keyword evidence="1" id="KW-0812">Transmembrane</keyword>
<evidence type="ECO:0000313" key="2">
    <source>
        <dbReference type="EMBL" id="NMU27697.1"/>
    </source>
</evidence>
<gene>
    <name evidence="2" type="ORF">HKB21_18980</name>
</gene>
<evidence type="ECO:0000256" key="1">
    <source>
        <dbReference type="SAM" id="Phobius"/>
    </source>
</evidence>
<feature type="transmembrane region" description="Helical" evidence="1">
    <location>
        <begin position="12"/>
        <end position="30"/>
    </location>
</feature>
<dbReference type="RefSeq" id="WP_069485759.1">
    <property type="nucleotide sequence ID" value="NZ_CP046761.1"/>
</dbReference>
<feature type="transmembrane region" description="Helical" evidence="1">
    <location>
        <begin position="50"/>
        <end position="70"/>
    </location>
</feature>
<name>A0A7Y0S7A9_VIBPH</name>
<accession>A0A7Y0S7A9</accession>
<evidence type="ECO:0000313" key="3">
    <source>
        <dbReference type="Proteomes" id="UP000555836"/>
    </source>
</evidence>
<keyword evidence="1" id="KW-0472">Membrane</keyword>
<protein>
    <submittedName>
        <fullName evidence="2">Uncharacterized protein</fullName>
    </submittedName>
</protein>
<feature type="transmembrane region" description="Helical" evidence="1">
    <location>
        <begin position="82"/>
        <end position="103"/>
    </location>
</feature>
<dbReference type="EMBL" id="JABCLD010001817">
    <property type="protein sequence ID" value="NMU27697.1"/>
    <property type="molecule type" value="Genomic_DNA"/>
</dbReference>
<keyword evidence="1" id="KW-1133">Transmembrane helix</keyword>
<sequence>MPENEKTWVKIVGFLLLSFASYAVVAYFLADFVNQILISRSVDIVKYDNWGTPHLMTFLAIFYIVTKSYLFSYRNHKHWLGLFSLPLFSTFSQMLWVGVGIYFSLQSANLLAWWVSAPNAVPISTTDLELALFLLLSSSFLFLENQLSSNAIHAHLSHESKSKVEQLEHVIRLAPPGDFSSLFALYVDTVNGWTYNKLPLKQKELDKRYNDYKKGNPNNIGILEEIVTDYEKFLTYQKSYIRAVLICFARLAAVFDNVKLGEGSTIYRANIMIKKTKEMVDTKSNVNFLPSIVRDSHIHSVNYYLSLDKDYSVKIYSRSTSITDKEGVLKDFNHDDIDSLILPVFSSKNDELYNCFGAPRAVATGQPQFVTDTHEEVKEWAKLNPGKQVIDAAENYYLNSKKARSLLSIPMIVSKLASDATQPDKIFGSINIYRNTADLLSGDEGKKEQFVNILTPITQALSRIIGLHLSAEQRFLTLKKELQSESQKAA</sequence>
<comment type="caution">
    <text evidence="2">The sequence shown here is derived from an EMBL/GenBank/DDBJ whole genome shotgun (WGS) entry which is preliminary data.</text>
</comment>
<reference evidence="2 3" key="1">
    <citation type="submission" date="2020-04" db="EMBL/GenBank/DDBJ databases">
        <title>Whole-genome sequencing of Vibrio spp. from China reveals different genetic environments of blaCTX-M-14 among diverse lineages.</title>
        <authorList>
            <person name="Zheng Z."/>
            <person name="Ye L."/>
            <person name="Chen S."/>
        </authorList>
    </citation>
    <scope>NUCLEOTIDE SEQUENCE [LARGE SCALE GENOMIC DNA]</scope>
    <source>
        <strain evidence="2 3">Vb0574</strain>
    </source>
</reference>
<dbReference type="AlphaFoldDB" id="A0A7Y0S7A9"/>
<proteinExistence type="predicted"/>
<dbReference type="Proteomes" id="UP000555836">
    <property type="component" value="Unassembled WGS sequence"/>
</dbReference>